<dbReference type="Pfam" id="PF02585">
    <property type="entry name" value="PIG-L"/>
    <property type="match status" value="1"/>
</dbReference>
<keyword evidence="2" id="KW-1185">Reference proteome</keyword>
<dbReference type="InterPro" id="IPR024078">
    <property type="entry name" value="LmbE-like_dom_sf"/>
</dbReference>
<organism evidence="1 2">
    <name type="scientific">Mycobacterium phage Baee</name>
    <dbReference type="NCBI Taxonomy" id="1647306"/>
    <lineage>
        <taxon>Viruses</taxon>
        <taxon>Duplodnaviria</taxon>
        <taxon>Heunggongvirae</taxon>
        <taxon>Uroviricota</taxon>
        <taxon>Caudoviricetes</taxon>
        <taxon>Bclasvirinae</taxon>
        <taxon>Acadianvirus</taxon>
        <taxon>Acadianvirus baee</taxon>
    </lineage>
</organism>
<dbReference type="SUPFAM" id="SSF102588">
    <property type="entry name" value="LmbE-like"/>
    <property type="match status" value="1"/>
</dbReference>
<dbReference type="InterPro" id="IPR003737">
    <property type="entry name" value="GlcNAc_PI_deacetylase-related"/>
</dbReference>
<reference evidence="1 2" key="1">
    <citation type="journal article" date="2015" name="Genome Announc.">
        <title>Genome Sequences of Mycobacteriophages AlanGrant, Baee, Corofin, OrangeOswald, and Vincenzo, New Members of Cluster B.</title>
        <authorList>
            <person name="Pope W.H."/>
            <person name="Carbonara M.E."/>
            <person name="Cioffi H.M."/>
            <person name="Cruz T."/>
            <person name="Dang B.Q."/>
            <person name="Doyle A.N."/>
            <person name="Fan O.H."/>
            <person name="Gallagher M."/>
            <person name="Gentile G.M."/>
            <person name="German B.A."/>
            <person name="Farrell M.E."/>
            <person name="Gerwig M."/>
            <person name="Hunter K.L."/>
            <person name="Lefever V.E."/>
            <person name="Marfisi N.A."/>
            <person name="McDonnell J.E."/>
            <person name="Monga J.K."/>
            <person name="Quiroz K.G."/>
            <person name="Pong A.C."/>
            <person name="Rimple P.A."/>
            <person name="Situ M."/>
            <person name="Sohnen P.C."/>
            <person name="Stockinger A.N."/>
            <person name="Thompson P.K."/>
            <person name="Torchio N.M."/>
            <person name="Toner C.L."/>
            <person name="Ulbrich M.C."/>
            <person name="Vohra N.I."/>
            <person name="Zakir A."/>
            <person name="Adkins N.L."/>
            <person name="Brown B.R."/>
            <person name="Churilla B.M."/>
            <person name="Kramer Z.J."/>
            <person name="Lapin J.S."/>
            <person name="Montgomery M.T."/>
            <person name="Prout A.K."/>
            <person name="Grubb S.R."/>
            <person name="Warner M.H."/>
            <person name="Bowman C.A."/>
            <person name="Russell D.A."/>
            <person name="Hatfull G.F."/>
        </authorList>
    </citation>
    <scope>NUCLEOTIDE SEQUENCE [LARGE SCALE GENOMIC DNA]</scope>
</reference>
<dbReference type="GeneID" id="26586362"/>
<dbReference type="Gene3D" id="3.40.50.10320">
    <property type="entry name" value="LmbE-like"/>
    <property type="match status" value="1"/>
</dbReference>
<protein>
    <submittedName>
        <fullName evidence="1">Glucosaminyl deacetylase</fullName>
    </submittedName>
</protein>
<dbReference type="EMBL" id="KR080199">
    <property type="protein sequence ID" value="AKF14573.1"/>
    <property type="molecule type" value="Genomic_DNA"/>
</dbReference>
<dbReference type="OrthoDB" id="29374at10239"/>
<gene>
    <name evidence="1" type="primary">4</name>
    <name evidence="1" type="ORF">SEA_BAEE_4</name>
</gene>
<accession>A0A0F6WE57</accession>
<evidence type="ECO:0000313" key="1">
    <source>
        <dbReference type="EMBL" id="AKF14573.1"/>
    </source>
</evidence>
<dbReference type="Proteomes" id="UP000204054">
    <property type="component" value="Segment"/>
</dbReference>
<evidence type="ECO:0000313" key="2">
    <source>
        <dbReference type="Proteomes" id="UP000204054"/>
    </source>
</evidence>
<name>A0A0F6WE57_9CAUD</name>
<proteinExistence type="predicted"/>
<dbReference type="KEGG" id="vg:26586362"/>
<dbReference type="RefSeq" id="YP_009193459.1">
    <property type="nucleotide sequence ID" value="NC_028742.1"/>
</dbReference>
<sequence>MTTLVVAPHFDDAEIGASMYLRPGAAVLVIAGQDSARLVEQQAALAALGVDNLTVHREWADGEVPHSVAVVSAIEATMRKVSAHTVVSPPVLDSHQDHAAVARSCLSAVRRSPVTLIEYETPSVFPEWVPNRFWEMDWADLNDQFAAIKHYGSQAHRAYMTMGWLETRAAFRGQQVGVDYAQAYRVVRETRRVLE</sequence>